<dbReference type="PANTHER" id="PTHR11735:SF11">
    <property type="entry name" value="TRNA THREONYLCARBAMOYLADENOSINE BIOSYNTHESIS PROTEIN TSAB"/>
    <property type="match status" value="1"/>
</dbReference>
<dbReference type="RefSeq" id="WP_189398295.1">
    <property type="nucleotide sequence ID" value="NZ_BMXA01000001.1"/>
</dbReference>
<dbReference type="Proteomes" id="UP000614811">
    <property type="component" value="Unassembled WGS sequence"/>
</dbReference>
<sequence>MPESTRILAIETATANCSVAVNSGSAVYQRQEIGQNVHSRVVLSLVEAVLGDAGISVSELDAVAVSEGPGSFTGLRIGIGVAQGLAYGAQCPMIGVSSLDALALQAEILGRVKAGIDARMGEIYWRDYNVAEDGLEYLGPAQVSEPQVTGVDATWCLVGNGWAAHANQFEAMGVSVADMSESHLYPTAARLLKLAHTKFIAGELVDAAQFVPVYVRDNVARKAGEK</sequence>
<dbReference type="GO" id="GO:0005829">
    <property type="term" value="C:cytosol"/>
    <property type="evidence" value="ECO:0007669"/>
    <property type="project" value="TreeGrafter"/>
</dbReference>
<dbReference type="InterPro" id="IPR000905">
    <property type="entry name" value="Gcp-like_dom"/>
</dbReference>
<dbReference type="EMBL" id="BMXA01000001">
    <property type="protein sequence ID" value="GGZ98430.1"/>
    <property type="molecule type" value="Genomic_DNA"/>
</dbReference>
<dbReference type="AlphaFoldDB" id="A0A918RIK1"/>
<dbReference type="GO" id="GO:0002949">
    <property type="term" value="P:tRNA threonylcarbamoyladenosine modification"/>
    <property type="evidence" value="ECO:0007669"/>
    <property type="project" value="InterPro"/>
</dbReference>
<accession>A0A918RIK1</accession>
<dbReference type="PANTHER" id="PTHR11735">
    <property type="entry name" value="TRNA N6-ADENOSINE THREONYLCARBAMOYLTRANSFERASE"/>
    <property type="match status" value="1"/>
</dbReference>
<organism evidence="5 6">
    <name type="scientific">Arenicella chitinivorans</name>
    <dbReference type="NCBI Taxonomy" id="1329800"/>
    <lineage>
        <taxon>Bacteria</taxon>
        <taxon>Pseudomonadati</taxon>
        <taxon>Pseudomonadota</taxon>
        <taxon>Gammaproteobacteria</taxon>
        <taxon>Arenicellales</taxon>
        <taxon>Arenicellaceae</taxon>
        <taxon>Arenicella</taxon>
    </lineage>
</organism>
<feature type="domain" description="Gcp-like" evidence="4">
    <location>
        <begin position="35"/>
        <end position="222"/>
    </location>
</feature>
<reference evidence="5" key="1">
    <citation type="journal article" date="2014" name="Int. J. Syst. Evol. Microbiol.">
        <title>Complete genome sequence of Corynebacterium casei LMG S-19264T (=DSM 44701T), isolated from a smear-ripened cheese.</title>
        <authorList>
            <consortium name="US DOE Joint Genome Institute (JGI-PGF)"/>
            <person name="Walter F."/>
            <person name="Albersmeier A."/>
            <person name="Kalinowski J."/>
            <person name="Ruckert C."/>
        </authorList>
    </citation>
    <scope>NUCLEOTIDE SEQUENCE</scope>
    <source>
        <strain evidence="5">KCTC 12711</strain>
    </source>
</reference>
<proteinExistence type="inferred from homology"/>
<evidence type="ECO:0000313" key="5">
    <source>
        <dbReference type="EMBL" id="GGZ98430.1"/>
    </source>
</evidence>
<evidence type="ECO:0000256" key="2">
    <source>
        <dbReference type="ARBA" id="ARBA00019012"/>
    </source>
</evidence>
<keyword evidence="6" id="KW-1185">Reference proteome</keyword>
<protein>
    <recommendedName>
        <fullName evidence="2">tRNA threonylcarbamoyladenosine biosynthesis protein TsaB</fullName>
    </recommendedName>
    <alternativeName>
        <fullName evidence="3">t(6)A37 threonylcarbamoyladenosine biosynthesis protein TsaB</fullName>
    </alternativeName>
</protein>
<dbReference type="InterPro" id="IPR022496">
    <property type="entry name" value="T6A_TsaB"/>
</dbReference>
<evidence type="ECO:0000256" key="1">
    <source>
        <dbReference type="ARBA" id="ARBA00010493"/>
    </source>
</evidence>
<dbReference type="InterPro" id="IPR043129">
    <property type="entry name" value="ATPase_NBD"/>
</dbReference>
<dbReference type="NCBIfam" id="TIGR03725">
    <property type="entry name" value="T6A_YeaZ"/>
    <property type="match status" value="1"/>
</dbReference>
<name>A0A918RIK1_9GAMM</name>
<reference evidence="5" key="2">
    <citation type="submission" date="2020-09" db="EMBL/GenBank/DDBJ databases">
        <authorList>
            <person name="Sun Q."/>
            <person name="Kim S."/>
        </authorList>
    </citation>
    <scope>NUCLEOTIDE SEQUENCE</scope>
    <source>
        <strain evidence="5">KCTC 12711</strain>
    </source>
</reference>
<dbReference type="Pfam" id="PF00814">
    <property type="entry name" value="TsaD"/>
    <property type="match status" value="1"/>
</dbReference>
<dbReference type="SUPFAM" id="SSF53067">
    <property type="entry name" value="Actin-like ATPase domain"/>
    <property type="match status" value="2"/>
</dbReference>
<comment type="similarity">
    <text evidence="1">Belongs to the KAE1 / TsaD family. TsaB subfamily.</text>
</comment>
<comment type="caution">
    <text evidence="5">The sequence shown here is derived from an EMBL/GenBank/DDBJ whole genome shotgun (WGS) entry which is preliminary data.</text>
</comment>
<evidence type="ECO:0000313" key="6">
    <source>
        <dbReference type="Proteomes" id="UP000614811"/>
    </source>
</evidence>
<evidence type="ECO:0000256" key="3">
    <source>
        <dbReference type="ARBA" id="ARBA00032446"/>
    </source>
</evidence>
<dbReference type="CDD" id="cd24032">
    <property type="entry name" value="ASKHA_NBD_TsaB"/>
    <property type="match status" value="1"/>
</dbReference>
<gene>
    <name evidence="5" type="primary">tsaB</name>
    <name evidence="5" type="ORF">GCM10008090_03620</name>
</gene>
<evidence type="ECO:0000259" key="4">
    <source>
        <dbReference type="Pfam" id="PF00814"/>
    </source>
</evidence>
<dbReference type="Gene3D" id="3.30.420.40">
    <property type="match status" value="2"/>
</dbReference>